<evidence type="ECO:0000256" key="1">
    <source>
        <dbReference type="SAM" id="MobiDB-lite"/>
    </source>
</evidence>
<feature type="compositionally biased region" description="Basic and acidic residues" evidence="1">
    <location>
        <begin position="12"/>
        <end position="23"/>
    </location>
</feature>
<evidence type="ECO:0000313" key="2">
    <source>
        <dbReference type="EMBL" id="MCI23979.1"/>
    </source>
</evidence>
<proteinExistence type="predicted"/>
<feature type="region of interest" description="Disordered" evidence="1">
    <location>
        <begin position="1"/>
        <end position="23"/>
    </location>
</feature>
<keyword evidence="3" id="KW-1185">Reference proteome</keyword>
<feature type="non-terminal residue" evidence="2">
    <location>
        <position position="57"/>
    </location>
</feature>
<comment type="caution">
    <text evidence="2">The sequence shown here is derived from an EMBL/GenBank/DDBJ whole genome shotgun (WGS) entry which is preliminary data.</text>
</comment>
<reference evidence="2 3" key="1">
    <citation type="journal article" date="2018" name="Front. Plant Sci.">
        <title>Red Clover (Trifolium pratense) and Zigzag Clover (T. medium) - A Picture of Genomic Similarities and Differences.</title>
        <authorList>
            <person name="Dluhosova J."/>
            <person name="Istvanek J."/>
            <person name="Nedelnik J."/>
            <person name="Repkova J."/>
        </authorList>
    </citation>
    <scope>NUCLEOTIDE SEQUENCE [LARGE SCALE GENOMIC DNA]</scope>
    <source>
        <strain evidence="3">cv. 10/8</strain>
        <tissue evidence="2">Leaf</tissue>
    </source>
</reference>
<sequence length="57" mass="6728">MSNELEPDGDGDGGRTRDEGEKPMSLWRRESCWDWEVDMYAKKMMKMKNTAKKKIET</sequence>
<protein>
    <submittedName>
        <fullName evidence="2">Uncharacterized protein</fullName>
    </submittedName>
</protein>
<dbReference type="EMBL" id="LXQA010138949">
    <property type="protein sequence ID" value="MCI23979.1"/>
    <property type="molecule type" value="Genomic_DNA"/>
</dbReference>
<dbReference type="Proteomes" id="UP000265520">
    <property type="component" value="Unassembled WGS sequence"/>
</dbReference>
<dbReference type="AlphaFoldDB" id="A0A392QJ42"/>
<name>A0A392QJ42_9FABA</name>
<feature type="compositionally biased region" description="Acidic residues" evidence="1">
    <location>
        <begin position="1"/>
        <end position="11"/>
    </location>
</feature>
<organism evidence="2 3">
    <name type="scientific">Trifolium medium</name>
    <dbReference type="NCBI Taxonomy" id="97028"/>
    <lineage>
        <taxon>Eukaryota</taxon>
        <taxon>Viridiplantae</taxon>
        <taxon>Streptophyta</taxon>
        <taxon>Embryophyta</taxon>
        <taxon>Tracheophyta</taxon>
        <taxon>Spermatophyta</taxon>
        <taxon>Magnoliopsida</taxon>
        <taxon>eudicotyledons</taxon>
        <taxon>Gunneridae</taxon>
        <taxon>Pentapetalae</taxon>
        <taxon>rosids</taxon>
        <taxon>fabids</taxon>
        <taxon>Fabales</taxon>
        <taxon>Fabaceae</taxon>
        <taxon>Papilionoideae</taxon>
        <taxon>50 kb inversion clade</taxon>
        <taxon>NPAAA clade</taxon>
        <taxon>Hologalegina</taxon>
        <taxon>IRL clade</taxon>
        <taxon>Trifolieae</taxon>
        <taxon>Trifolium</taxon>
    </lineage>
</organism>
<accession>A0A392QJ42</accession>
<evidence type="ECO:0000313" key="3">
    <source>
        <dbReference type="Proteomes" id="UP000265520"/>
    </source>
</evidence>